<sequence length="571" mass="63051">MPFVPGPHQSARRQELLGRRAACALTSSTERDDSAIAADCSLTDTCRTCLVAYFVMALDFDLEYPPPISEERGQSLVSQILDWQISHGSLLKRIDSLTDHSVLTYPIGVAVFPTLFPRRLFDQALRLQSVYNELYCRMAEDEEWIFWAIRDLLPVDPFAATLWDIHREVKKVVPPGPALSAGIFRSDYMLQGPTVQLGPGSDDPATLTLRQVEFNTFSCAGAAHADKVADMHRYLARAGAYSVGNERQNPVAVSSLPRNANIDSLAACLSAAHVAYGPKRSRTATETAILFVVQPDNFNVADERPLEYALWNRDPSVPVYRIDFGDDLLERTSLTESRELLLYPLGREGPVLEVSVVYMRAGYEAHEYDEVGRQARLRLELSVAVKCPSLLGHICTFKKVQQALTSPGELERFLPSEQAALVRSTFVRVYPLDDTEAGLYGRSLATDPQTAHGYILKPSLEGGGHNIFGDAIPGFLSSIPPSAWRAYILMERIASPRVQNTLMSASGLDMGDVISELGVFGTCLWQKAPDGVTCDIIQNSVAGWSLKSKYDYVDEMSVVKGYGCFDTPLLI</sequence>
<proteinExistence type="predicted"/>
<name>A0ACC3B1G8_9EURO</name>
<dbReference type="EMBL" id="JAOPJF010000033">
    <property type="protein sequence ID" value="KAK1144073.1"/>
    <property type="molecule type" value="Genomic_DNA"/>
</dbReference>
<evidence type="ECO:0000313" key="2">
    <source>
        <dbReference type="Proteomes" id="UP001177260"/>
    </source>
</evidence>
<evidence type="ECO:0000313" key="1">
    <source>
        <dbReference type="EMBL" id="KAK1144073.1"/>
    </source>
</evidence>
<protein>
    <submittedName>
        <fullName evidence="1">Uncharacterized protein</fullName>
    </submittedName>
</protein>
<organism evidence="1 2">
    <name type="scientific">Aspergillus melleus</name>
    <dbReference type="NCBI Taxonomy" id="138277"/>
    <lineage>
        <taxon>Eukaryota</taxon>
        <taxon>Fungi</taxon>
        <taxon>Dikarya</taxon>
        <taxon>Ascomycota</taxon>
        <taxon>Pezizomycotina</taxon>
        <taxon>Eurotiomycetes</taxon>
        <taxon>Eurotiomycetidae</taxon>
        <taxon>Eurotiales</taxon>
        <taxon>Aspergillaceae</taxon>
        <taxon>Aspergillus</taxon>
        <taxon>Aspergillus subgen. Circumdati</taxon>
    </lineage>
</organism>
<accession>A0ACC3B1G8</accession>
<gene>
    <name evidence="1" type="ORF">N8T08_005735</name>
</gene>
<comment type="caution">
    <text evidence="1">The sequence shown here is derived from an EMBL/GenBank/DDBJ whole genome shotgun (WGS) entry which is preliminary data.</text>
</comment>
<keyword evidence="2" id="KW-1185">Reference proteome</keyword>
<reference evidence="1 2" key="1">
    <citation type="journal article" date="2023" name="ACS Omega">
        <title>Identification of the Neoaspergillic Acid Biosynthesis Gene Cluster by Establishing an In Vitro CRISPR-Ribonucleoprotein Genetic System in Aspergillus melleus.</title>
        <authorList>
            <person name="Yuan B."/>
            <person name="Grau M.F."/>
            <person name="Murata R.M."/>
            <person name="Torok T."/>
            <person name="Venkateswaran K."/>
            <person name="Stajich J.E."/>
            <person name="Wang C.C.C."/>
        </authorList>
    </citation>
    <scope>NUCLEOTIDE SEQUENCE [LARGE SCALE GENOMIC DNA]</scope>
    <source>
        <strain evidence="1 2">IMV 1140</strain>
    </source>
</reference>
<dbReference type="Proteomes" id="UP001177260">
    <property type="component" value="Unassembled WGS sequence"/>
</dbReference>